<keyword evidence="1" id="KW-0812">Transmembrane</keyword>
<dbReference type="eggNOG" id="ENOG5032U7J">
    <property type="taxonomic scope" value="Bacteria"/>
</dbReference>
<dbReference type="EMBL" id="CP002209">
    <property type="protein sequence ID" value="ADN77646.1"/>
    <property type="molecule type" value="Genomic_DNA"/>
</dbReference>
<dbReference type="Proteomes" id="UP000006683">
    <property type="component" value="Chromosome"/>
</dbReference>
<feature type="transmembrane region" description="Helical" evidence="1">
    <location>
        <begin position="158"/>
        <end position="178"/>
    </location>
</feature>
<organism evidence="2 3">
    <name type="scientific">Ferrimonas balearica (strain DSM 9799 / CCM 4581 / KCTC 23876 / PAT)</name>
    <dbReference type="NCBI Taxonomy" id="550540"/>
    <lineage>
        <taxon>Bacteria</taxon>
        <taxon>Pseudomonadati</taxon>
        <taxon>Pseudomonadota</taxon>
        <taxon>Gammaproteobacteria</taxon>
        <taxon>Alteromonadales</taxon>
        <taxon>Ferrimonadaceae</taxon>
        <taxon>Ferrimonas</taxon>
    </lineage>
</organism>
<reference evidence="2 3" key="1">
    <citation type="journal article" date="2010" name="Stand. Genomic Sci.">
        <title>Complete genome sequence of Ferrimonas balearica type strain (PAT).</title>
        <authorList>
            <person name="Nolan M."/>
            <person name="Sikorski J."/>
            <person name="Davenport K."/>
            <person name="Lucas S."/>
            <person name="Glavina Del Rio T."/>
            <person name="Tice H."/>
            <person name="Cheng J."/>
            <person name="Goodwin L."/>
            <person name="Pitluck S."/>
            <person name="Liolios K."/>
            <person name="Ivanova N."/>
            <person name="Mavromatis K."/>
            <person name="Ovchinnikova G."/>
            <person name="Pati A."/>
            <person name="Chen A."/>
            <person name="Palaniappan K."/>
            <person name="Land M."/>
            <person name="Hauser L."/>
            <person name="Chang Y."/>
            <person name="Jeffries C."/>
            <person name="Tapia R."/>
            <person name="Brettin T."/>
            <person name="Detter J."/>
            <person name="Han C."/>
            <person name="Yasawong M."/>
            <person name="Rohde M."/>
            <person name="Tindall B."/>
            <person name="Goker M."/>
            <person name="Woyke T."/>
            <person name="Bristow J."/>
            <person name="Eisen J."/>
            <person name="Markowitz V."/>
            <person name="Hugenholtz P."/>
            <person name="Kyrpides N."/>
            <person name="Klenk H."/>
            <person name="Lapidus A."/>
        </authorList>
    </citation>
    <scope>NUCLEOTIDE SEQUENCE [LARGE SCALE GENOMIC DNA]</scope>
    <source>
        <strain evidence="3">DSM 9799 / CCM 4581 / KCTC 23876 / PAT</strain>
    </source>
</reference>
<dbReference type="GeneID" id="67183662"/>
<feature type="transmembrane region" description="Helical" evidence="1">
    <location>
        <begin position="59"/>
        <end position="80"/>
    </location>
</feature>
<feature type="transmembrane region" description="Helical" evidence="1">
    <location>
        <begin position="190"/>
        <end position="209"/>
    </location>
</feature>
<evidence type="ECO:0008006" key="4">
    <source>
        <dbReference type="Google" id="ProtNLM"/>
    </source>
</evidence>
<sequence length="218" mass="24863">MMSERQHWRLGLLAALLPLLTTHLSYGLSLWEAWIPACNPYWADCVSISRTGRHGSAYWWFKGLMLPACLLLAVFWWQAARWLQQRGLSPGPLVLPLAMLASLALAVYTLTLGHATGHFPVIRRVGIAGFILFTYLVQVAIGAALYRAEPWRWAGNRVLGLATLILAIALLTLVWDGLWSEAYERWEDAFEWWLFLLLNGQLFLMLWIARFGQPERSI</sequence>
<name>E1SMD7_FERBD</name>
<dbReference type="OrthoDB" id="9180406at2"/>
<dbReference type="AlphaFoldDB" id="E1SMD7"/>
<evidence type="ECO:0000313" key="2">
    <source>
        <dbReference type="EMBL" id="ADN77646.1"/>
    </source>
</evidence>
<dbReference type="RefSeq" id="WP_013346952.1">
    <property type="nucleotide sequence ID" value="NC_014541.1"/>
</dbReference>
<evidence type="ECO:0000256" key="1">
    <source>
        <dbReference type="SAM" id="Phobius"/>
    </source>
</evidence>
<keyword evidence="1" id="KW-1133">Transmembrane helix</keyword>
<feature type="transmembrane region" description="Helical" evidence="1">
    <location>
        <begin position="125"/>
        <end position="146"/>
    </location>
</feature>
<accession>E1SMD7</accession>
<protein>
    <recommendedName>
        <fullName evidence="4">DUF998 domain-containing protein</fullName>
    </recommendedName>
</protein>
<dbReference type="KEGG" id="fbl:Fbal_3448"/>
<keyword evidence="1" id="KW-0472">Membrane</keyword>
<evidence type="ECO:0000313" key="3">
    <source>
        <dbReference type="Proteomes" id="UP000006683"/>
    </source>
</evidence>
<dbReference type="HOGENOM" id="CLU_1223514_0_0_6"/>
<feature type="transmembrane region" description="Helical" evidence="1">
    <location>
        <begin position="92"/>
        <end position="113"/>
    </location>
</feature>
<dbReference type="STRING" id="550540.Fbal_3448"/>
<gene>
    <name evidence="2" type="ordered locus">Fbal_3448</name>
</gene>
<proteinExistence type="predicted"/>
<keyword evidence="3" id="KW-1185">Reference proteome</keyword>